<proteinExistence type="inferred from homology"/>
<keyword evidence="3" id="KW-0732">Signal</keyword>
<accession>A0ABD6AES0</accession>
<evidence type="ECO:0000256" key="1">
    <source>
        <dbReference type="ARBA" id="ARBA00005695"/>
    </source>
</evidence>
<dbReference type="Gene3D" id="3.40.190.10">
    <property type="entry name" value="Periplasmic binding protein-like II"/>
    <property type="match status" value="1"/>
</dbReference>
<dbReference type="InterPro" id="IPR006311">
    <property type="entry name" value="TAT_signal"/>
</dbReference>
<gene>
    <name evidence="5" type="ORF">ACFQPE_19500</name>
</gene>
<dbReference type="EMBL" id="JBHTBF010000003">
    <property type="protein sequence ID" value="MFC7318962.1"/>
    <property type="molecule type" value="Genomic_DNA"/>
</dbReference>
<dbReference type="SUPFAM" id="SSF53850">
    <property type="entry name" value="Periplasmic binding protein-like II"/>
    <property type="match status" value="1"/>
</dbReference>
<evidence type="ECO:0000256" key="3">
    <source>
        <dbReference type="ARBA" id="ARBA00022729"/>
    </source>
</evidence>
<name>A0ABD6AES0_9EURY</name>
<dbReference type="PANTHER" id="PTHR30290">
    <property type="entry name" value="PERIPLASMIC BINDING COMPONENT OF ABC TRANSPORTER"/>
    <property type="match status" value="1"/>
</dbReference>
<evidence type="ECO:0000313" key="6">
    <source>
        <dbReference type="Proteomes" id="UP001596547"/>
    </source>
</evidence>
<comment type="similarity">
    <text evidence="1">Belongs to the bacterial solute-binding protein 5 family.</text>
</comment>
<dbReference type="PANTHER" id="PTHR30290:SF9">
    <property type="entry name" value="OLIGOPEPTIDE-BINDING PROTEIN APPA"/>
    <property type="match status" value="1"/>
</dbReference>
<organism evidence="5 6">
    <name type="scientific">Halomarina halobia</name>
    <dbReference type="NCBI Taxonomy" id="3033386"/>
    <lineage>
        <taxon>Archaea</taxon>
        <taxon>Methanobacteriati</taxon>
        <taxon>Methanobacteriota</taxon>
        <taxon>Stenosarchaea group</taxon>
        <taxon>Halobacteria</taxon>
        <taxon>Halobacteriales</taxon>
        <taxon>Natronomonadaceae</taxon>
        <taxon>Halomarina</taxon>
    </lineage>
</organism>
<dbReference type="RefSeq" id="WP_276306199.1">
    <property type="nucleotide sequence ID" value="NZ_CP119993.1"/>
</dbReference>
<dbReference type="AlphaFoldDB" id="A0ABD6AES0"/>
<dbReference type="Pfam" id="PF00496">
    <property type="entry name" value="SBP_bac_5"/>
    <property type="match status" value="1"/>
</dbReference>
<evidence type="ECO:0000256" key="2">
    <source>
        <dbReference type="ARBA" id="ARBA00022448"/>
    </source>
</evidence>
<comment type="caution">
    <text evidence="5">The sequence shown here is derived from an EMBL/GenBank/DDBJ whole genome shotgun (WGS) entry which is preliminary data.</text>
</comment>
<keyword evidence="2" id="KW-0813">Transport</keyword>
<dbReference type="Proteomes" id="UP001596547">
    <property type="component" value="Unassembled WGS sequence"/>
</dbReference>
<protein>
    <submittedName>
        <fullName evidence="5">ABC transporter substrate-binding protein</fullName>
    </submittedName>
</protein>
<evidence type="ECO:0000313" key="5">
    <source>
        <dbReference type="EMBL" id="MFC7318962.1"/>
    </source>
</evidence>
<dbReference type="GeneID" id="79317852"/>
<dbReference type="InterPro" id="IPR039424">
    <property type="entry name" value="SBP_5"/>
</dbReference>
<dbReference type="InterPro" id="IPR000914">
    <property type="entry name" value="SBP_5_dom"/>
</dbReference>
<dbReference type="PROSITE" id="PS51318">
    <property type="entry name" value="TAT"/>
    <property type="match status" value="1"/>
</dbReference>
<keyword evidence="6" id="KW-1185">Reference proteome</keyword>
<feature type="domain" description="Solute-binding protein family 5" evidence="4">
    <location>
        <begin position="105"/>
        <end position="498"/>
    </location>
</feature>
<sequence length="603" mass="66518">MTKDNKGGTAGGLSRRGLVKVLGTTGIASALAGCGGRRAASDNGGGGGGGGGSTDTALTFAQWAVPQDSQYNPWNSKNFAEPRRMLWDRFMRYNIAEQKFYPYAISDWTFDNDSATLTVRDSLSWHDGTPVSATDVVNQLKLDMYTGGSLRQYVDGVAAAVTKQDEKTVEITLNQRLNEQILLSYLQPKRLVAKDSVYGEYVKRADDAGGEEARSKVISELQTTAITDPVGNGPFKFEDADTQRTLLTKYEDHPDAGNINFPNMEYLYMPTNQKRWNALINDRTDGSATLFMPANKLKQLPDHTHVGLIPRHWGLGLVFNFRNEHLAKPEVRKALAYVIDRKAVAKNSGAGTDSKLPVEYPSGLTGQFSGAIEDRWLKGVADTFEKYQPDPAKATELLESAGYAKEDGTWKDGSGAALQLDISAPAGFTDWVAGAKTVTSQLSSFGIKSQLNAQDTSTYWGKVYTNHEFTIGLQGWADYDNSYPYFHFDFLFSSTDSNDYWKVPERFEVPPLSDPSGEPRSVTPGELVTTLTESSGEAALKQIQELAWITNQTLPVLPLQEKLAQTFLTSDDWNVPPADSEKIQLYWPTEWLPRTGDWTAKQG</sequence>
<dbReference type="PROSITE" id="PS51257">
    <property type="entry name" value="PROKAR_LIPOPROTEIN"/>
    <property type="match status" value="1"/>
</dbReference>
<evidence type="ECO:0000259" key="4">
    <source>
        <dbReference type="Pfam" id="PF00496"/>
    </source>
</evidence>
<dbReference type="Gene3D" id="3.10.105.10">
    <property type="entry name" value="Dipeptide-binding Protein, Domain 3"/>
    <property type="match status" value="1"/>
</dbReference>
<reference evidence="5 6" key="1">
    <citation type="journal article" date="2019" name="Int. J. Syst. Evol. Microbiol.">
        <title>The Global Catalogue of Microorganisms (GCM) 10K type strain sequencing project: providing services to taxonomists for standard genome sequencing and annotation.</title>
        <authorList>
            <consortium name="The Broad Institute Genomics Platform"/>
            <consortium name="The Broad Institute Genome Sequencing Center for Infectious Disease"/>
            <person name="Wu L."/>
            <person name="Ma J."/>
        </authorList>
    </citation>
    <scope>NUCLEOTIDE SEQUENCE [LARGE SCALE GENOMIC DNA]</scope>
    <source>
        <strain evidence="5 6">PSR21</strain>
    </source>
</reference>